<dbReference type="SUPFAM" id="SSF55961">
    <property type="entry name" value="Bet v1-like"/>
    <property type="match status" value="1"/>
</dbReference>
<evidence type="ECO:0000256" key="1">
    <source>
        <dbReference type="ARBA" id="ARBA00006817"/>
    </source>
</evidence>
<dbReference type="EMBL" id="SMLD01000003">
    <property type="protein sequence ID" value="TDE59677.1"/>
    <property type="molecule type" value="Genomic_DNA"/>
</dbReference>
<comment type="caution">
    <text evidence="4">The sequence shown here is derived from an EMBL/GenBank/DDBJ whole genome shotgun (WGS) entry which is preliminary data.</text>
</comment>
<dbReference type="Pfam" id="PF08327">
    <property type="entry name" value="AHSA1"/>
    <property type="match status" value="1"/>
</dbReference>
<evidence type="ECO:0000313" key="4">
    <source>
        <dbReference type="EMBL" id="TDE59677.1"/>
    </source>
</evidence>
<dbReference type="Gene3D" id="3.30.530.20">
    <property type="match status" value="1"/>
</dbReference>
<name>A0A4R5FX00_9ACTN</name>
<proteinExistence type="inferred from homology"/>
<organism evidence="4 5">
    <name type="scientific">Nonomuraea mesophila</name>
    <dbReference type="NCBI Taxonomy" id="2530382"/>
    <lineage>
        <taxon>Bacteria</taxon>
        <taxon>Bacillati</taxon>
        <taxon>Actinomycetota</taxon>
        <taxon>Actinomycetes</taxon>
        <taxon>Streptosporangiales</taxon>
        <taxon>Streptosporangiaceae</taxon>
        <taxon>Nonomuraea</taxon>
    </lineage>
</organism>
<dbReference type="InterPro" id="IPR013538">
    <property type="entry name" value="ASHA1/2-like_C"/>
</dbReference>
<feature type="compositionally biased region" description="Polar residues" evidence="2">
    <location>
        <begin position="13"/>
        <end position="28"/>
    </location>
</feature>
<dbReference type="AlphaFoldDB" id="A0A4R5FX00"/>
<evidence type="ECO:0000313" key="5">
    <source>
        <dbReference type="Proteomes" id="UP000295136"/>
    </source>
</evidence>
<feature type="region of interest" description="Disordered" evidence="2">
    <location>
        <begin position="1"/>
        <end position="29"/>
    </location>
</feature>
<protein>
    <submittedName>
        <fullName evidence="4">SRPBCC domain-containing protein</fullName>
    </submittedName>
</protein>
<feature type="domain" description="Activator of Hsp90 ATPase homologue 1/2-like C-terminal" evidence="3">
    <location>
        <begin position="41"/>
        <end position="165"/>
    </location>
</feature>
<evidence type="ECO:0000259" key="3">
    <source>
        <dbReference type="Pfam" id="PF08327"/>
    </source>
</evidence>
<evidence type="ECO:0000256" key="2">
    <source>
        <dbReference type="SAM" id="MobiDB-lite"/>
    </source>
</evidence>
<gene>
    <name evidence="4" type="ORF">E1295_01940</name>
</gene>
<dbReference type="CDD" id="cd07814">
    <property type="entry name" value="SRPBCC_CalC_Aha1-like"/>
    <property type="match status" value="1"/>
</dbReference>
<dbReference type="InterPro" id="IPR023393">
    <property type="entry name" value="START-like_dom_sf"/>
</dbReference>
<keyword evidence="5" id="KW-1185">Reference proteome</keyword>
<reference evidence="4 5" key="1">
    <citation type="submission" date="2019-03" db="EMBL/GenBank/DDBJ databases">
        <title>Draft genome sequences of novel Actinobacteria.</title>
        <authorList>
            <person name="Sahin N."/>
            <person name="Ay H."/>
            <person name="Saygin H."/>
        </authorList>
    </citation>
    <scope>NUCLEOTIDE SEQUENCE [LARGE SCALE GENOMIC DNA]</scope>
    <source>
        <strain evidence="4 5">6K102</strain>
    </source>
</reference>
<sequence length="166" mass="18570">MSFPVAHGPIRRTPSSQEDIVNGSQQPPKGQYTLDVARVIDAPAESIFDAFIALYDSRRPDWVTDSELDLRPSGRWSVGFQVPDGPAFREERVITAVERPHRLAYDMTAIYEDAPRFATTVEITIGTASDGQRIRLVQQGFPTAEIRDDFAGAWPDVLGELARRLR</sequence>
<comment type="similarity">
    <text evidence="1">Belongs to the AHA1 family.</text>
</comment>
<dbReference type="Proteomes" id="UP000295136">
    <property type="component" value="Unassembled WGS sequence"/>
</dbReference>
<accession>A0A4R5FX00</accession>